<comment type="caution">
    <text evidence="4">The sequence shown here is derived from an EMBL/GenBank/DDBJ whole genome shotgun (WGS) entry which is preliminary data.</text>
</comment>
<organism evidence="4 5">
    <name type="scientific">Companilactobacillus suantsaicola</name>
    <dbReference type="NCBI Taxonomy" id="2487723"/>
    <lineage>
        <taxon>Bacteria</taxon>
        <taxon>Bacillati</taxon>
        <taxon>Bacillota</taxon>
        <taxon>Bacilli</taxon>
        <taxon>Lactobacillales</taxon>
        <taxon>Lactobacillaceae</taxon>
        <taxon>Companilactobacillus</taxon>
    </lineage>
</organism>
<dbReference type="PROSITE" id="PS50893">
    <property type="entry name" value="ABC_TRANSPORTER_2"/>
    <property type="match status" value="1"/>
</dbReference>
<dbReference type="InterPro" id="IPR027417">
    <property type="entry name" value="P-loop_NTPase"/>
</dbReference>
<dbReference type="PANTHER" id="PTHR43158">
    <property type="entry name" value="SKFA PEPTIDE EXPORT ATP-BINDING PROTEIN SKFE"/>
    <property type="match status" value="1"/>
</dbReference>
<evidence type="ECO:0000259" key="3">
    <source>
        <dbReference type="PROSITE" id="PS50893"/>
    </source>
</evidence>
<sequence length="272" mass="30818">MAKMKLISVNDLSLQNEGYFAFKHVAFSLAQKEIIGISGDNGSGKTQLLEAIADDRKVDSGEINYTPGVRIGYLPQQDPQEIYQTTRKYLEQIRKLSKKLAVRKDQMDAMITYLRLSPYLDRNVNQLSLGTQRKIGFLAAVVGHPNVLLLDEPFIFQTDETILNMLDMIQDLKDNGSGIIISASQFSPNVEKILTTQYQLKNGRLVTPEKVATENLQFRIHADSIAITKELFKYVTSNQNNLLQMQVPAQLKDKIVSQMIALNYQFVEVEHH</sequence>
<dbReference type="SUPFAM" id="SSF52540">
    <property type="entry name" value="P-loop containing nucleoside triphosphate hydrolases"/>
    <property type="match status" value="1"/>
</dbReference>
<evidence type="ECO:0000313" key="5">
    <source>
        <dbReference type="Proteomes" id="UP000298021"/>
    </source>
</evidence>
<dbReference type="AlphaFoldDB" id="A0A4Z0JNG5"/>
<keyword evidence="5" id="KW-1185">Reference proteome</keyword>
<protein>
    <submittedName>
        <fullName evidence="4">ATP-binding cassette domain-containing protein</fullName>
    </submittedName>
</protein>
<proteinExistence type="predicted"/>
<keyword evidence="1" id="KW-0547">Nucleotide-binding</keyword>
<gene>
    <name evidence="4" type="ORF">EGT49_04340</name>
</gene>
<dbReference type="Gene3D" id="3.40.50.300">
    <property type="entry name" value="P-loop containing nucleotide triphosphate hydrolases"/>
    <property type="match status" value="1"/>
</dbReference>
<dbReference type="PANTHER" id="PTHR43158:SF2">
    <property type="entry name" value="SKFA PEPTIDE EXPORT ATP-BINDING PROTEIN SKFE"/>
    <property type="match status" value="1"/>
</dbReference>
<dbReference type="GO" id="GO:0005524">
    <property type="term" value="F:ATP binding"/>
    <property type="evidence" value="ECO:0007669"/>
    <property type="project" value="UniProtKB-KW"/>
</dbReference>
<dbReference type="OrthoDB" id="2968466at2"/>
<name>A0A4Z0JNG5_9LACO</name>
<dbReference type="Pfam" id="PF00005">
    <property type="entry name" value="ABC_tran"/>
    <property type="match status" value="1"/>
</dbReference>
<keyword evidence="2 4" id="KW-0067">ATP-binding</keyword>
<evidence type="ECO:0000313" key="4">
    <source>
        <dbReference type="EMBL" id="TGD23929.1"/>
    </source>
</evidence>
<feature type="domain" description="ABC transporter" evidence="3">
    <location>
        <begin position="7"/>
        <end position="227"/>
    </location>
</feature>
<dbReference type="GO" id="GO:0016887">
    <property type="term" value="F:ATP hydrolysis activity"/>
    <property type="evidence" value="ECO:0007669"/>
    <property type="project" value="InterPro"/>
</dbReference>
<dbReference type="Proteomes" id="UP000298021">
    <property type="component" value="Unassembled WGS sequence"/>
</dbReference>
<reference evidence="4 5" key="1">
    <citation type="submission" date="2018-10" db="EMBL/GenBank/DDBJ databases">
        <title>Lactobacillus sp. R7 and Lactobacillus sp. R19 isolated from fermented mustard green product of Taiwan.</title>
        <authorList>
            <person name="Lin S.-T."/>
        </authorList>
    </citation>
    <scope>NUCLEOTIDE SEQUENCE [LARGE SCALE GENOMIC DNA]</scope>
    <source>
        <strain evidence="4 5">BCRC 81127</strain>
    </source>
</reference>
<accession>A0A4Z0JNG5</accession>
<evidence type="ECO:0000256" key="2">
    <source>
        <dbReference type="ARBA" id="ARBA00022840"/>
    </source>
</evidence>
<dbReference type="EMBL" id="RKLY01000008">
    <property type="protein sequence ID" value="TGD23929.1"/>
    <property type="molecule type" value="Genomic_DNA"/>
</dbReference>
<dbReference type="InterPro" id="IPR003439">
    <property type="entry name" value="ABC_transporter-like_ATP-bd"/>
</dbReference>
<evidence type="ECO:0000256" key="1">
    <source>
        <dbReference type="ARBA" id="ARBA00022741"/>
    </source>
</evidence>